<comment type="catalytic activity">
    <reaction evidence="3">
        <text>[thioredoxin]-dithiol + NADP(+) = [thioredoxin]-disulfide + NADPH + H(+)</text>
        <dbReference type="Rhea" id="RHEA:20345"/>
        <dbReference type="Rhea" id="RHEA-COMP:10698"/>
        <dbReference type="Rhea" id="RHEA-COMP:10700"/>
        <dbReference type="ChEBI" id="CHEBI:15378"/>
        <dbReference type="ChEBI" id="CHEBI:29950"/>
        <dbReference type="ChEBI" id="CHEBI:50058"/>
        <dbReference type="ChEBI" id="CHEBI:57783"/>
        <dbReference type="ChEBI" id="CHEBI:58349"/>
        <dbReference type="EC" id="1.8.1.9"/>
    </reaction>
</comment>
<gene>
    <name evidence="5" type="ORF">SAMN05660976_04776</name>
</gene>
<dbReference type="InterPro" id="IPR036188">
    <property type="entry name" value="FAD/NAD-bd_sf"/>
</dbReference>
<sequence>MFDVVVVGGGPAGLNAALVSGRQRRRVLLVDSGAPRNAPAQETHMLLSRDGLSPTALREAGQADLRAYPTVETRSAEVVDASALTSGNASGFELTLADGGREHARKVVLATGQTDVLADVPGLAERFGRGVFHCPFCHGYEAREQPIAVLGSDFPSVMLALYVADRFSDDVVLCGNGEAPPDEHRERLEKAGVGVREERVTELRGEPGALELRLEGGTPLLRGAVFHRTRTRQHSDLAERLGCELLPDGCVRVNEFQQTSVRGVYAAGDMARLEALPDAMTFVVTGAADGARAAIWVDQELFREDAGLAAG</sequence>
<protein>
    <submittedName>
        <fullName evidence="5">Thioredoxin reductase</fullName>
    </submittedName>
</protein>
<keyword evidence="6" id="KW-1185">Reference proteome</keyword>
<proteinExistence type="predicted"/>
<dbReference type="Gene3D" id="3.50.50.60">
    <property type="entry name" value="FAD/NAD(P)-binding domain"/>
    <property type="match status" value="2"/>
</dbReference>
<evidence type="ECO:0000259" key="4">
    <source>
        <dbReference type="Pfam" id="PF07992"/>
    </source>
</evidence>
<reference evidence="5 6" key="1">
    <citation type="submission" date="2016-10" db="EMBL/GenBank/DDBJ databases">
        <authorList>
            <person name="de Groot N.N."/>
        </authorList>
    </citation>
    <scope>NUCLEOTIDE SEQUENCE [LARGE SCALE GENOMIC DNA]</scope>
    <source>
        <strain evidence="5 6">DSM 43357</strain>
    </source>
</reference>
<feature type="domain" description="FAD/NAD(P)-binding" evidence="4">
    <location>
        <begin position="2"/>
        <end position="278"/>
    </location>
</feature>
<evidence type="ECO:0000256" key="1">
    <source>
        <dbReference type="ARBA" id="ARBA00022630"/>
    </source>
</evidence>
<evidence type="ECO:0000313" key="5">
    <source>
        <dbReference type="EMBL" id="SEM29493.1"/>
    </source>
</evidence>
<dbReference type="PRINTS" id="PR00368">
    <property type="entry name" value="FADPNR"/>
</dbReference>
<evidence type="ECO:0000313" key="6">
    <source>
        <dbReference type="Proteomes" id="UP000198953"/>
    </source>
</evidence>
<evidence type="ECO:0000256" key="2">
    <source>
        <dbReference type="ARBA" id="ARBA00023002"/>
    </source>
</evidence>
<name>A0A1H7X719_9ACTN</name>
<dbReference type="InterPro" id="IPR050097">
    <property type="entry name" value="Ferredoxin-NADP_redctase_2"/>
</dbReference>
<dbReference type="RefSeq" id="WP_055501424.1">
    <property type="nucleotide sequence ID" value="NZ_BBZG01000001.1"/>
</dbReference>
<keyword evidence="2" id="KW-0560">Oxidoreductase</keyword>
<dbReference type="Proteomes" id="UP000198953">
    <property type="component" value="Unassembled WGS sequence"/>
</dbReference>
<dbReference type="PANTHER" id="PTHR48105">
    <property type="entry name" value="THIOREDOXIN REDUCTASE 1-RELATED-RELATED"/>
    <property type="match status" value="1"/>
</dbReference>
<dbReference type="OrthoDB" id="9786503at2"/>
<keyword evidence="1" id="KW-0285">Flavoprotein</keyword>
<dbReference type="InterPro" id="IPR023753">
    <property type="entry name" value="FAD/NAD-binding_dom"/>
</dbReference>
<evidence type="ECO:0000256" key="3">
    <source>
        <dbReference type="ARBA" id="ARBA00048132"/>
    </source>
</evidence>
<organism evidence="5 6">
    <name type="scientific">Nonomuraea pusilla</name>
    <dbReference type="NCBI Taxonomy" id="46177"/>
    <lineage>
        <taxon>Bacteria</taxon>
        <taxon>Bacillati</taxon>
        <taxon>Actinomycetota</taxon>
        <taxon>Actinomycetes</taxon>
        <taxon>Streptosporangiales</taxon>
        <taxon>Streptosporangiaceae</taxon>
        <taxon>Nonomuraea</taxon>
    </lineage>
</organism>
<dbReference type="GO" id="GO:0004791">
    <property type="term" value="F:thioredoxin-disulfide reductase (NADPH) activity"/>
    <property type="evidence" value="ECO:0007669"/>
    <property type="project" value="UniProtKB-EC"/>
</dbReference>
<dbReference type="AlphaFoldDB" id="A0A1H7X719"/>
<dbReference type="STRING" id="46177.SAMN05660976_04776"/>
<accession>A0A1H7X719</accession>
<dbReference type="PRINTS" id="PR00469">
    <property type="entry name" value="PNDRDTASEII"/>
</dbReference>
<dbReference type="EMBL" id="FOBF01000011">
    <property type="protein sequence ID" value="SEM29493.1"/>
    <property type="molecule type" value="Genomic_DNA"/>
</dbReference>
<dbReference type="SUPFAM" id="SSF51905">
    <property type="entry name" value="FAD/NAD(P)-binding domain"/>
    <property type="match status" value="1"/>
</dbReference>
<dbReference type="Pfam" id="PF07992">
    <property type="entry name" value="Pyr_redox_2"/>
    <property type="match status" value="1"/>
</dbReference>